<evidence type="ECO:0000313" key="2">
    <source>
        <dbReference type="Proteomes" id="UP000253099"/>
    </source>
</evidence>
<keyword evidence="2" id="KW-1185">Reference proteome</keyword>
<organism evidence="1 2">
    <name type="scientific">Candidatus Methanobinarius endosymbioticus</name>
    <dbReference type="NCBI Taxonomy" id="2006182"/>
    <lineage>
        <taxon>Archaea</taxon>
        <taxon>Methanobacteriati</taxon>
        <taxon>Methanobacteriota</taxon>
        <taxon>Methanomada group</taxon>
        <taxon>Methanobacteria</taxon>
        <taxon>Methanobacteriales</taxon>
        <taxon>Methanobacteriaceae</taxon>
        <taxon>Candidatus Methanobinarius</taxon>
    </lineage>
</organism>
<dbReference type="Gene3D" id="2.60.40.1120">
    <property type="entry name" value="Carboxypeptidase-like, regulatory domain"/>
    <property type="match status" value="1"/>
</dbReference>
<sequence length="131" mass="14702">MVLLSLSIVINEEYSISGDKTAHNIELNKASAGSVLVNIKDSGKKIRSKISSTKYNENGKALKDATVKIYKNNVEVKNGNTNSSGQYKTQLEDGNYTFRISYSTYKTHVKNYEIIENKTINHYSSPRLFVS</sequence>
<accession>A0A366MB86</accession>
<dbReference type="SUPFAM" id="SSF49464">
    <property type="entry name" value="Carboxypeptidase regulatory domain-like"/>
    <property type="match status" value="1"/>
</dbReference>
<dbReference type="AlphaFoldDB" id="A0A366MB86"/>
<gene>
    <name evidence="1" type="ORF">ALNOE001_12270</name>
</gene>
<dbReference type="Pfam" id="PF13620">
    <property type="entry name" value="CarboxypepD_reg"/>
    <property type="match status" value="1"/>
</dbReference>
<reference evidence="1 2" key="1">
    <citation type="submission" date="2018-06" db="EMBL/GenBank/DDBJ databases">
        <title>Genomic insight into two independent archaeal endosymbiosis events.</title>
        <authorList>
            <person name="Lind A.E."/>
            <person name="Lewis W.H."/>
            <person name="Spang A."/>
            <person name="Guy L."/>
            <person name="Embley M.T."/>
            <person name="Ettema T.J.G."/>
        </authorList>
    </citation>
    <scope>NUCLEOTIDE SEQUENCE [LARGE SCALE GENOMIC DNA]</scope>
    <source>
        <strain evidence="1">NOE</strain>
    </source>
</reference>
<name>A0A366MB86_9EURY</name>
<comment type="caution">
    <text evidence="1">The sequence shown here is derived from an EMBL/GenBank/DDBJ whole genome shotgun (WGS) entry which is preliminary data.</text>
</comment>
<protein>
    <submittedName>
        <fullName evidence="1">Uncharacterized protein</fullName>
    </submittedName>
</protein>
<dbReference type="InterPro" id="IPR008969">
    <property type="entry name" value="CarboxyPept-like_regulatory"/>
</dbReference>
<dbReference type="Proteomes" id="UP000253099">
    <property type="component" value="Unassembled WGS sequence"/>
</dbReference>
<evidence type="ECO:0000313" key="1">
    <source>
        <dbReference type="EMBL" id="RBQ22970.1"/>
    </source>
</evidence>
<proteinExistence type="predicted"/>
<dbReference type="EMBL" id="NIZT01000030">
    <property type="protein sequence ID" value="RBQ22970.1"/>
    <property type="molecule type" value="Genomic_DNA"/>
</dbReference>